<organism evidence="2 3">
    <name type="scientific">Rhizoctonia solani</name>
    <dbReference type="NCBI Taxonomy" id="456999"/>
    <lineage>
        <taxon>Eukaryota</taxon>
        <taxon>Fungi</taxon>
        <taxon>Dikarya</taxon>
        <taxon>Basidiomycota</taxon>
        <taxon>Agaricomycotina</taxon>
        <taxon>Agaricomycetes</taxon>
        <taxon>Cantharellales</taxon>
        <taxon>Ceratobasidiaceae</taxon>
        <taxon>Rhizoctonia</taxon>
    </lineage>
</organism>
<feature type="region of interest" description="Disordered" evidence="1">
    <location>
        <begin position="461"/>
        <end position="480"/>
    </location>
</feature>
<evidence type="ECO:0000313" key="2">
    <source>
        <dbReference type="EMBL" id="QRW25772.1"/>
    </source>
</evidence>
<sequence length="512" mass="55188">MQSRYSTSRFFNSIATPVSLNDPCKNLKRFAKSHIVLSHGSPRFFDWTAFKESIDRLPGTAIVVNTFDTTTIHQNYLTESTTDDKVTQHVKTVLGGPIDKRTLRHDLDLLISHSKNSAPNGATALTHELPAFTCVSTGIIVVEPSTDTRFNALIMTIDSRPEHAGAPKNLWRNRQGFTTSGSWNLVEDITEMRLSVELSFYASKSILRSDSYLPPPDYASLGLDHHAIKRRNNTSPEEELATREAHFMPALVNHIHHDGASSFSNATNIPVSTKALPPAPRGVSASVPPRVAPSVVAMGTPEAKMRTPVPAHPSKSSKHETVVSRQASSVAVPSTSASSTAKWEVVRAPPAAPSNIPSMMQIASTVPASAWVAPPEVTMGAPEAKRMAMTPIRSPTTPGYETVATKHTFTAAPNTPASSTAPSEVARAPSAATSNTPSMMQTTLTALKPVLTAVRFVTSTGRTEPMGQRNQSRDSVTGQKVAKTQVLKGDRFSLLADGVDDLMGQNLAYQRN</sequence>
<feature type="region of interest" description="Disordered" evidence="1">
    <location>
        <begin position="303"/>
        <end position="335"/>
    </location>
</feature>
<dbReference type="Gene3D" id="3.40.198.10">
    <property type="entry name" value="Delta-endotoxin CytB-like"/>
    <property type="match status" value="1"/>
</dbReference>
<dbReference type="GeneID" id="67033127"/>
<proteinExistence type="predicted"/>
<protein>
    <submittedName>
        <fullName evidence="2">Uncharacterized protein</fullName>
    </submittedName>
</protein>
<dbReference type="Proteomes" id="UP000650533">
    <property type="component" value="Chromosome 14"/>
</dbReference>
<accession>A0A8H8P947</accession>
<evidence type="ECO:0000313" key="3">
    <source>
        <dbReference type="Proteomes" id="UP000650533"/>
    </source>
</evidence>
<gene>
    <name evidence="2" type="ORF">RhiXN_10849</name>
</gene>
<name>A0A8H8P947_9AGAM</name>
<dbReference type="RefSeq" id="XP_043186009.1">
    <property type="nucleotide sequence ID" value="XM_043330664.1"/>
</dbReference>
<dbReference type="KEGG" id="rsx:RhiXN_10849"/>
<feature type="compositionally biased region" description="Polar residues" evidence="1">
    <location>
        <begin position="461"/>
        <end position="478"/>
    </location>
</feature>
<reference evidence="2" key="1">
    <citation type="submission" date="2020-05" db="EMBL/GenBank/DDBJ databases">
        <title>Evolutionary and genomic comparisons of hybrid uninucleate and nonhybrid Rhizoctonia fungi.</title>
        <authorList>
            <person name="Li C."/>
            <person name="Chen X."/>
        </authorList>
    </citation>
    <scope>NUCLEOTIDE SEQUENCE</scope>
    <source>
        <strain evidence="2">AG-1 IA</strain>
    </source>
</reference>
<dbReference type="InterPro" id="IPR035918">
    <property type="entry name" value="CytB_endotoxin-like_sf"/>
</dbReference>
<dbReference type="EMBL" id="CP059671">
    <property type="protein sequence ID" value="QRW25772.1"/>
    <property type="molecule type" value="Genomic_DNA"/>
</dbReference>
<dbReference type="AlphaFoldDB" id="A0A8H8P947"/>
<evidence type="ECO:0000256" key="1">
    <source>
        <dbReference type="SAM" id="MobiDB-lite"/>
    </source>
</evidence>